<evidence type="ECO:0000313" key="17">
    <source>
        <dbReference type="Proteomes" id="UP000245383"/>
    </source>
</evidence>
<reference evidence="16 17" key="1">
    <citation type="journal article" date="2018" name="MBio">
        <title>Comparative Genomics Reveals the Core Gene Toolbox for the Fungus-Insect Symbiosis.</title>
        <authorList>
            <person name="Wang Y."/>
            <person name="Stata M."/>
            <person name="Wang W."/>
            <person name="Stajich J.E."/>
            <person name="White M.M."/>
            <person name="Moncalvo J.M."/>
        </authorList>
    </citation>
    <scope>NUCLEOTIDE SEQUENCE [LARGE SCALE GENOMIC DNA]</scope>
    <source>
        <strain evidence="16 17">SWE-8-4</strain>
    </source>
</reference>
<sequence length="223" mass="26070">MSTSDFSFQVLVEHPYYPQTLVFPNYKRGNLRVEQILMIVCSAVFVLVSLVMTIFRKRSIADRATILWFTLCFLVHSGFEGYYLANVNRIVENSTILSQIWGEYGLADSRYLTGDPTTLAMEIISVFVFGPLSLLAAYGIVRRRFATRHLAQLAVSIMHLYSLIIYFYTNILEDCKHTRPEPFYFWIYFVYFNFPWFIFPIILIIQSCREISTRTNLVANKQE</sequence>
<evidence type="ECO:0000256" key="2">
    <source>
        <dbReference type="ARBA" id="ARBA00008337"/>
    </source>
</evidence>
<protein>
    <recommendedName>
        <fullName evidence="15">EXPERA domain-containing protein</fullName>
    </recommendedName>
</protein>
<keyword evidence="4 13" id="KW-0812">Transmembrane</keyword>
<dbReference type="PANTHER" id="PTHR14207:SF0">
    <property type="entry name" value="3-BETA-HYDROXYSTEROID-DELTA(8),DELTA(7)-ISOMERASE"/>
    <property type="match status" value="1"/>
</dbReference>
<keyword evidence="5" id="KW-0752">Steroid biosynthesis</keyword>
<keyword evidence="17" id="KW-1185">Reference proteome</keyword>
<comment type="subcellular location">
    <subcellularLocation>
        <location evidence="1">Membrane</location>
        <topology evidence="1">Multi-pass membrane protein</topology>
    </subcellularLocation>
</comment>
<evidence type="ECO:0000256" key="9">
    <source>
        <dbReference type="ARBA" id="ARBA00023136"/>
    </source>
</evidence>
<accession>A0A2T9YW60</accession>
<evidence type="ECO:0000256" key="5">
    <source>
        <dbReference type="ARBA" id="ARBA00022955"/>
    </source>
</evidence>
<dbReference type="GO" id="GO:0016020">
    <property type="term" value="C:membrane"/>
    <property type="evidence" value="ECO:0007669"/>
    <property type="project" value="UniProtKB-SubCell"/>
</dbReference>
<proteinExistence type="inferred from homology"/>
<evidence type="ECO:0000313" key="16">
    <source>
        <dbReference type="EMBL" id="PVU96582.1"/>
    </source>
</evidence>
<evidence type="ECO:0000256" key="14">
    <source>
        <dbReference type="SAM" id="Phobius"/>
    </source>
</evidence>
<gene>
    <name evidence="16" type="ORF">BB561_001083</name>
</gene>
<feature type="transmembrane region" description="Helical" evidence="14">
    <location>
        <begin position="119"/>
        <end position="141"/>
    </location>
</feature>
<dbReference type="GO" id="GO:0047750">
    <property type="term" value="F:cholestenol delta-isomerase activity"/>
    <property type="evidence" value="ECO:0007669"/>
    <property type="project" value="InterPro"/>
</dbReference>
<keyword evidence="12" id="KW-0413">Isomerase</keyword>
<dbReference type="InterPro" id="IPR033118">
    <property type="entry name" value="EXPERA"/>
</dbReference>
<evidence type="ECO:0000256" key="10">
    <source>
        <dbReference type="ARBA" id="ARBA00023166"/>
    </source>
</evidence>
<evidence type="ECO:0000256" key="8">
    <source>
        <dbReference type="ARBA" id="ARBA00023098"/>
    </source>
</evidence>
<dbReference type="InterPro" id="IPR007905">
    <property type="entry name" value="EBP"/>
</dbReference>
<dbReference type="Pfam" id="PF05241">
    <property type="entry name" value="EBP"/>
    <property type="match status" value="1"/>
</dbReference>
<dbReference type="GO" id="GO:0016126">
    <property type="term" value="P:sterol biosynthetic process"/>
    <property type="evidence" value="ECO:0007669"/>
    <property type="project" value="UniProtKB-KW"/>
</dbReference>
<keyword evidence="3" id="KW-0444">Lipid biosynthesis</keyword>
<feature type="transmembrane region" description="Helical" evidence="14">
    <location>
        <begin position="183"/>
        <end position="205"/>
    </location>
</feature>
<feature type="transmembrane region" description="Helical" evidence="14">
    <location>
        <begin position="67"/>
        <end position="85"/>
    </location>
</feature>
<dbReference type="STRING" id="133385.A0A2T9YW60"/>
<evidence type="ECO:0000256" key="11">
    <source>
        <dbReference type="ARBA" id="ARBA00023221"/>
    </source>
</evidence>
<dbReference type="PROSITE" id="PS51751">
    <property type="entry name" value="EXPERA"/>
    <property type="match status" value="1"/>
</dbReference>
<keyword evidence="9 13" id="KW-0472">Membrane</keyword>
<keyword evidence="10" id="KW-1207">Sterol metabolism</keyword>
<dbReference type="PANTHER" id="PTHR14207">
    <property type="entry name" value="STEROL ISOMERASE"/>
    <property type="match status" value="1"/>
</dbReference>
<keyword evidence="6 13" id="KW-1133">Transmembrane helix</keyword>
<comment type="similarity">
    <text evidence="2">Belongs to the EBP family.</text>
</comment>
<feature type="transmembrane region" description="Helical" evidence="14">
    <location>
        <begin position="36"/>
        <end position="55"/>
    </location>
</feature>
<evidence type="ECO:0000256" key="6">
    <source>
        <dbReference type="ARBA" id="ARBA00022989"/>
    </source>
</evidence>
<keyword evidence="11" id="KW-0753">Steroid metabolism</keyword>
<evidence type="ECO:0000256" key="12">
    <source>
        <dbReference type="ARBA" id="ARBA00023235"/>
    </source>
</evidence>
<feature type="domain" description="EXPERA" evidence="15">
    <location>
        <begin position="61"/>
        <end position="204"/>
    </location>
</feature>
<dbReference type="GO" id="GO:0005783">
    <property type="term" value="C:endoplasmic reticulum"/>
    <property type="evidence" value="ECO:0007669"/>
    <property type="project" value="TreeGrafter"/>
</dbReference>
<evidence type="ECO:0000256" key="13">
    <source>
        <dbReference type="PROSITE-ProRule" id="PRU01087"/>
    </source>
</evidence>
<keyword evidence="8" id="KW-0443">Lipid metabolism</keyword>
<evidence type="ECO:0000256" key="1">
    <source>
        <dbReference type="ARBA" id="ARBA00004141"/>
    </source>
</evidence>
<name>A0A2T9YW60_9FUNG</name>
<keyword evidence="7" id="KW-0756">Sterol biosynthesis</keyword>
<evidence type="ECO:0000256" key="7">
    <source>
        <dbReference type="ARBA" id="ARBA00023011"/>
    </source>
</evidence>
<evidence type="ECO:0000256" key="4">
    <source>
        <dbReference type="ARBA" id="ARBA00022692"/>
    </source>
</evidence>
<comment type="caution">
    <text evidence="16">The sequence shown here is derived from an EMBL/GenBank/DDBJ whole genome shotgun (WGS) entry which is preliminary data.</text>
</comment>
<dbReference type="Proteomes" id="UP000245383">
    <property type="component" value="Unassembled WGS sequence"/>
</dbReference>
<dbReference type="GO" id="GO:0000247">
    <property type="term" value="F:C-8 sterol isomerase activity"/>
    <property type="evidence" value="ECO:0007669"/>
    <property type="project" value="TreeGrafter"/>
</dbReference>
<dbReference type="AlphaFoldDB" id="A0A2T9YW60"/>
<organism evidence="16 17">
    <name type="scientific">Smittium simulii</name>
    <dbReference type="NCBI Taxonomy" id="133385"/>
    <lineage>
        <taxon>Eukaryota</taxon>
        <taxon>Fungi</taxon>
        <taxon>Fungi incertae sedis</taxon>
        <taxon>Zoopagomycota</taxon>
        <taxon>Kickxellomycotina</taxon>
        <taxon>Harpellomycetes</taxon>
        <taxon>Harpellales</taxon>
        <taxon>Legeriomycetaceae</taxon>
        <taxon>Smittium</taxon>
    </lineage>
</organism>
<feature type="transmembrane region" description="Helical" evidence="14">
    <location>
        <begin position="153"/>
        <end position="171"/>
    </location>
</feature>
<dbReference type="EMBL" id="MBFR01000028">
    <property type="protein sequence ID" value="PVU96582.1"/>
    <property type="molecule type" value="Genomic_DNA"/>
</dbReference>
<evidence type="ECO:0000259" key="15">
    <source>
        <dbReference type="PROSITE" id="PS51751"/>
    </source>
</evidence>
<evidence type="ECO:0000256" key="3">
    <source>
        <dbReference type="ARBA" id="ARBA00022516"/>
    </source>
</evidence>
<dbReference type="OrthoDB" id="58557at2759"/>
<dbReference type="GO" id="GO:0004769">
    <property type="term" value="F:steroid Delta-isomerase activity"/>
    <property type="evidence" value="ECO:0007669"/>
    <property type="project" value="TreeGrafter"/>
</dbReference>